<proteinExistence type="predicted"/>
<dbReference type="InterPro" id="IPR008173">
    <property type="entry name" value="Adenylyl_cyclase_CyaB"/>
</dbReference>
<dbReference type="SUPFAM" id="SSF55154">
    <property type="entry name" value="CYTH-like phosphatases"/>
    <property type="match status" value="1"/>
</dbReference>
<reference evidence="2 3" key="1">
    <citation type="submission" date="2020-10" db="EMBL/GenBank/DDBJ databases">
        <title>Thermofilum lucidum 3507LT sp. nov. a novel member of Thermofilaceae family isolated from Chile hot spring, and proposal of description order Thermofilales.</title>
        <authorList>
            <person name="Zayulina K.S."/>
            <person name="Elcheninov A.G."/>
            <person name="Toshchakov S.V."/>
            <person name="Kublanov I.V."/>
        </authorList>
    </citation>
    <scope>NUCLEOTIDE SEQUENCE [LARGE SCALE GENOMIC DNA]</scope>
    <source>
        <strain evidence="2 3">3507LT</strain>
    </source>
</reference>
<dbReference type="AlphaFoldDB" id="A0A7L9FFV6"/>
<dbReference type="CDD" id="cd07890">
    <property type="entry name" value="CYTH-like_AC_IV-like"/>
    <property type="match status" value="1"/>
</dbReference>
<organism evidence="2 3">
    <name type="scientific">Infirmifilum lucidum</name>
    <dbReference type="NCBI Taxonomy" id="2776706"/>
    <lineage>
        <taxon>Archaea</taxon>
        <taxon>Thermoproteota</taxon>
        <taxon>Thermoprotei</taxon>
        <taxon>Thermofilales</taxon>
        <taxon>Thermofilaceae</taxon>
        <taxon>Infirmifilum</taxon>
    </lineage>
</organism>
<gene>
    <name evidence="2" type="primary">cyaB</name>
    <name evidence="2" type="ORF">IG193_07415</name>
</gene>
<dbReference type="Gene3D" id="2.40.320.10">
    <property type="entry name" value="Hypothetical Protein Pfu-838710-001"/>
    <property type="match status" value="1"/>
</dbReference>
<dbReference type="InParanoid" id="A0A7L9FFV6"/>
<accession>A0A7L9FFV6</accession>
<evidence type="ECO:0000259" key="1">
    <source>
        <dbReference type="PROSITE" id="PS51707"/>
    </source>
</evidence>
<dbReference type="Pfam" id="PF01928">
    <property type="entry name" value="CYTH"/>
    <property type="match status" value="1"/>
</dbReference>
<protein>
    <submittedName>
        <fullName evidence="2">Class IV adenylate cyclase</fullName>
    </submittedName>
</protein>
<dbReference type="InterPro" id="IPR033469">
    <property type="entry name" value="CYTH-like_dom_sf"/>
</dbReference>
<evidence type="ECO:0000313" key="2">
    <source>
        <dbReference type="EMBL" id="QOJ78577.1"/>
    </source>
</evidence>
<dbReference type="SMART" id="SM01118">
    <property type="entry name" value="CYTH"/>
    <property type="match status" value="1"/>
</dbReference>
<dbReference type="PANTHER" id="PTHR21028">
    <property type="entry name" value="SI:CH211-156B7.4"/>
    <property type="match status" value="1"/>
</dbReference>
<dbReference type="InterPro" id="IPR023577">
    <property type="entry name" value="CYTH_domain"/>
</dbReference>
<dbReference type="PANTHER" id="PTHR21028:SF2">
    <property type="entry name" value="CYTH DOMAIN-CONTAINING PROTEIN"/>
    <property type="match status" value="1"/>
</dbReference>
<dbReference type="Proteomes" id="UP000594121">
    <property type="component" value="Chromosome"/>
</dbReference>
<dbReference type="GeneID" id="59149713"/>
<dbReference type="RefSeq" id="WP_192818549.1">
    <property type="nucleotide sequence ID" value="NZ_CP062310.1"/>
</dbReference>
<sequence length="183" mass="20987">MSTKPVEVEVKFRFRDHGKLKERLRELGAKLVDVVDMVDVYLQHPCKNFAVTDEALRVRFYRSSLRHGENIELAYKGPRLEGWAKSRVELVVRVGDFEGILKVLNSIGFTEVARIVKHREFYELDNVEISLDRVEGLGDFVELEDRGAGAEGLRRVAEKLGLSEVVHETYLELYLKSRASHST</sequence>
<name>A0A7L9FFV6_9CREN</name>
<feature type="domain" description="CYTH" evidence="1">
    <location>
        <begin position="5"/>
        <end position="176"/>
    </location>
</feature>
<evidence type="ECO:0000313" key="3">
    <source>
        <dbReference type="Proteomes" id="UP000594121"/>
    </source>
</evidence>
<dbReference type="KEGG" id="thel:IG193_07415"/>
<dbReference type="EMBL" id="CP062310">
    <property type="protein sequence ID" value="QOJ78577.1"/>
    <property type="molecule type" value="Genomic_DNA"/>
</dbReference>
<keyword evidence="3" id="KW-1185">Reference proteome</keyword>
<dbReference type="PROSITE" id="PS51707">
    <property type="entry name" value="CYTH"/>
    <property type="match status" value="1"/>
</dbReference>
<dbReference type="NCBIfam" id="TIGR00318">
    <property type="entry name" value="cyaB"/>
    <property type="match status" value="1"/>
</dbReference>